<dbReference type="EMBL" id="QLMI01000006">
    <property type="protein sequence ID" value="RAK20958.1"/>
    <property type="molecule type" value="Genomic_DNA"/>
</dbReference>
<dbReference type="Proteomes" id="UP000249620">
    <property type="component" value="Unassembled WGS sequence"/>
</dbReference>
<keyword evidence="5" id="KW-1185">Reference proteome</keyword>
<evidence type="ECO:0000256" key="1">
    <source>
        <dbReference type="ARBA" id="ARBA00004370"/>
    </source>
</evidence>
<feature type="domain" description="Bacterial surface antigen (D15)" evidence="3">
    <location>
        <begin position="662"/>
        <end position="821"/>
    </location>
</feature>
<proteinExistence type="predicted"/>
<dbReference type="GO" id="GO:0019867">
    <property type="term" value="C:outer membrane"/>
    <property type="evidence" value="ECO:0007669"/>
    <property type="project" value="InterPro"/>
</dbReference>
<evidence type="ECO:0000259" key="3">
    <source>
        <dbReference type="Pfam" id="PF01103"/>
    </source>
</evidence>
<comment type="subcellular location">
    <subcellularLocation>
        <location evidence="1">Membrane</location>
    </subcellularLocation>
</comment>
<accession>A0A327YIW5</accession>
<dbReference type="PROSITE" id="PS51257">
    <property type="entry name" value="PROKAR_LIPOPROTEIN"/>
    <property type="match status" value="1"/>
</dbReference>
<sequence length="849" mass="97450">MRNNLSKITLLFVIGTIIYSCSLVKRVPESEKLLTKNEIYINDKINKEERINNLLVQQPNTRFLNYPFGLTLYNLAKPNPDSSYKAWLNRKPNRIKRLNRFLSAKQVNRLGKSFFVSGLSNFMKETGEAPVIIDEKKAERSKERLSGFYYNNGFIRNKVTMSIDSVGDRKGKIVYKVDTGKPYFIDSIFKFIETPVVDSLYSLEEKKSFIRKGDQYNFTNFDIERKRITQYLRNNGVYHFQESNVKYDAIYNDSTQKMNVNIKIDDRLVKKGDTLVKKPFSVYKISQVNIFTNNTSKKERNQFNDSVTYRNFNIYSAGKLKYKPKAITNAIFIEKGKLFSDNDRTLTSKSLSNLKVFNYPNIEYVEDPSDSTNSSLIANIYLMSKPKYIWQPSVDVTTSDIQQFGISGRMAFTWRNLFKRAETFELSARGNIGSSKDLANPNNVFFNISEYGVEAKLSFPRIVFPIDTRRIIKKEMLPTTTATIGLTSQRNIGLDKENLTGVFNYNWTPKQNNTIRFDLLNIQFIKNLNPENYFNVYTSSYNTLNDLAQDYNVDPANLENGNLTTSGAVNFINDVENGSTSLNPNDQDYKIIRSIGERRERLIENNLIVSSGITFFRNTKANLLDNNFYSIRTKIESSGNVLSLLAGTKNEDLNQNGNKTMFGIEYSQYIKGEVDFIKHWDFGKKNTLAMRAFAGLAVPYGNAQSIPFSRSYFSGGSNDNRGWQAYSLGPGRSGGINDFNEANFKLAYSLEYRFRVGGNFYSAVFADIGNIWNVFDNITDEDYTFNGFSSFEDLAFGSGIGLRYDFDFFVFRFDLGYKAYDPGREVGDRWMKGVNFSKTVLNFGINYPF</sequence>
<keyword evidence="2" id="KW-0472">Membrane</keyword>
<dbReference type="InterPro" id="IPR000184">
    <property type="entry name" value="Bac_surfAg_D15"/>
</dbReference>
<evidence type="ECO:0000313" key="4">
    <source>
        <dbReference type="EMBL" id="RAK20958.1"/>
    </source>
</evidence>
<dbReference type="AlphaFoldDB" id="A0A327YIW5"/>
<comment type="caution">
    <text evidence="4">The sequence shown here is derived from an EMBL/GenBank/DDBJ whole genome shotgun (WGS) entry which is preliminary data.</text>
</comment>
<dbReference type="OrthoDB" id="9814535at2"/>
<dbReference type="Gene3D" id="2.40.160.50">
    <property type="entry name" value="membrane protein fhac: a member of the omp85/tpsb transporter family"/>
    <property type="match status" value="1"/>
</dbReference>
<gene>
    <name evidence="4" type="ORF">B0I03_10668</name>
</gene>
<organism evidence="4 5">
    <name type="scientific">Flavobacterium aquaticum</name>
    <dbReference type="NCBI Taxonomy" id="1236486"/>
    <lineage>
        <taxon>Bacteria</taxon>
        <taxon>Pseudomonadati</taxon>
        <taxon>Bacteroidota</taxon>
        <taxon>Flavobacteriia</taxon>
        <taxon>Flavobacteriales</taxon>
        <taxon>Flavobacteriaceae</taxon>
        <taxon>Flavobacterium</taxon>
    </lineage>
</organism>
<evidence type="ECO:0000313" key="5">
    <source>
        <dbReference type="Proteomes" id="UP000249620"/>
    </source>
</evidence>
<evidence type="ECO:0000256" key="2">
    <source>
        <dbReference type="ARBA" id="ARBA00023136"/>
    </source>
</evidence>
<dbReference type="Pfam" id="PF01103">
    <property type="entry name" value="Omp85"/>
    <property type="match status" value="1"/>
</dbReference>
<protein>
    <submittedName>
        <fullName evidence="4">Surface antigen-like protein</fullName>
    </submittedName>
</protein>
<name>A0A327YIW5_9FLAO</name>
<dbReference type="RefSeq" id="WP_111567352.1">
    <property type="nucleotide sequence ID" value="NZ_QLMI01000006.1"/>
</dbReference>
<reference evidence="4 5" key="1">
    <citation type="submission" date="2018-06" db="EMBL/GenBank/DDBJ databases">
        <title>Genomic Encyclopedia of Type Strains, Phase III (KMG-III): the genomes of soil and plant-associated and newly described type strains.</title>
        <authorList>
            <person name="Whitman W."/>
        </authorList>
    </citation>
    <scope>NUCLEOTIDE SEQUENCE [LARGE SCALE GENOMIC DNA]</scope>
    <source>
        <strain evidence="4 5">CGMCC 1.12398</strain>
    </source>
</reference>